<feature type="transmembrane region" description="Helical" evidence="6">
    <location>
        <begin position="62"/>
        <end position="79"/>
    </location>
</feature>
<dbReference type="CDD" id="cd17323">
    <property type="entry name" value="MFS_Tpo1_MDR_like"/>
    <property type="match status" value="1"/>
</dbReference>
<evidence type="ECO:0000313" key="9">
    <source>
        <dbReference type="Proteomes" id="UP000027195"/>
    </source>
</evidence>
<gene>
    <name evidence="8" type="ORF">BOTBODRAFT_32602</name>
</gene>
<dbReference type="SUPFAM" id="SSF103473">
    <property type="entry name" value="MFS general substrate transporter"/>
    <property type="match status" value="1"/>
</dbReference>
<feature type="transmembrane region" description="Helical" evidence="6">
    <location>
        <begin position="187"/>
        <end position="207"/>
    </location>
</feature>
<feature type="compositionally biased region" description="Polar residues" evidence="5">
    <location>
        <begin position="1"/>
        <end position="17"/>
    </location>
</feature>
<proteinExistence type="predicted"/>
<feature type="transmembrane region" description="Helical" evidence="6">
    <location>
        <begin position="373"/>
        <end position="392"/>
    </location>
</feature>
<feature type="compositionally biased region" description="Basic and acidic residues" evidence="5">
    <location>
        <begin position="18"/>
        <end position="35"/>
    </location>
</feature>
<accession>A0A067MID2</accession>
<evidence type="ECO:0000313" key="8">
    <source>
        <dbReference type="EMBL" id="KDQ14475.1"/>
    </source>
</evidence>
<feature type="transmembrane region" description="Helical" evidence="6">
    <location>
        <begin position="287"/>
        <end position="312"/>
    </location>
</feature>
<reference evidence="9" key="1">
    <citation type="journal article" date="2014" name="Proc. Natl. Acad. Sci. U.S.A.">
        <title>Extensive sampling of basidiomycete genomes demonstrates inadequacy of the white-rot/brown-rot paradigm for wood decay fungi.</title>
        <authorList>
            <person name="Riley R."/>
            <person name="Salamov A.A."/>
            <person name="Brown D.W."/>
            <person name="Nagy L.G."/>
            <person name="Floudas D."/>
            <person name="Held B.W."/>
            <person name="Levasseur A."/>
            <person name="Lombard V."/>
            <person name="Morin E."/>
            <person name="Otillar R."/>
            <person name="Lindquist E.A."/>
            <person name="Sun H."/>
            <person name="LaButti K.M."/>
            <person name="Schmutz J."/>
            <person name="Jabbour D."/>
            <person name="Luo H."/>
            <person name="Baker S.E."/>
            <person name="Pisabarro A.G."/>
            <person name="Walton J.D."/>
            <person name="Blanchette R.A."/>
            <person name="Henrissat B."/>
            <person name="Martin F."/>
            <person name="Cullen D."/>
            <person name="Hibbett D.S."/>
            <person name="Grigoriev I.V."/>
        </authorList>
    </citation>
    <scope>NUCLEOTIDE SEQUENCE [LARGE SCALE GENOMIC DNA]</scope>
    <source>
        <strain evidence="9">FD-172 SS1</strain>
    </source>
</reference>
<organism evidence="8 9">
    <name type="scientific">Botryobasidium botryosum (strain FD-172 SS1)</name>
    <dbReference type="NCBI Taxonomy" id="930990"/>
    <lineage>
        <taxon>Eukaryota</taxon>
        <taxon>Fungi</taxon>
        <taxon>Dikarya</taxon>
        <taxon>Basidiomycota</taxon>
        <taxon>Agaricomycotina</taxon>
        <taxon>Agaricomycetes</taxon>
        <taxon>Cantharellales</taxon>
        <taxon>Botryobasidiaceae</taxon>
        <taxon>Botryobasidium</taxon>
    </lineage>
</organism>
<dbReference type="PANTHER" id="PTHR23502">
    <property type="entry name" value="MAJOR FACILITATOR SUPERFAMILY"/>
    <property type="match status" value="1"/>
</dbReference>
<keyword evidence="9" id="KW-1185">Reference proteome</keyword>
<dbReference type="FunFam" id="1.20.1250.20:FF:000011">
    <property type="entry name" value="MFS multidrug transporter, putative"/>
    <property type="match status" value="1"/>
</dbReference>
<evidence type="ECO:0000256" key="3">
    <source>
        <dbReference type="ARBA" id="ARBA00022989"/>
    </source>
</evidence>
<evidence type="ECO:0000256" key="1">
    <source>
        <dbReference type="ARBA" id="ARBA00004141"/>
    </source>
</evidence>
<feature type="region of interest" description="Disordered" evidence="5">
    <location>
        <begin position="1"/>
        <end position="35"/>
    </location>
</feature>
<dbReference type="PROSITE" id="PS50850">
    <property type="entry name" value="MFS"/>
    <property type="match status" value="1"/>
</dbReference>
<keyword evidence="2 6" id="KW-0812">Transmembrane</keyword>
<feature type="transmembrane region" description="Helical" evidence="6">
    <location>
        <begin position="431"/>
        <end position="453"/>
    </location>
</feature>
<feature type="transmembrane region" description="Helical" evidence="6">
    <location>
        <begin position="398"/>
        <end position="419"/>
    </location>
</feature>
<evidence type="ECO:0000256" key="4">
    <source>
        <dbReference type="ARBA" id="ARBA00023136"/>
    </source>
</evidence>
<evidence type="ECO:0000256" key="6">
    <source>
        <dbReference type="SAM" id="Phobius"/>
    </source>
</evidence>
<comment type="subcellular location">
    <subcellularLocation>
        <location evidence="1">Membrane</location>
        <topology evidence="1">Multi-pass membrane protein</topology>
    </subcellularLocation>
</comment>
<dbReference type="InterPro" id="IPR011701">
    <property type="entry name" value="MFS"/>
</dbReference>
<dbReference type="InterPro" id="IPR036259">
    <property type="entry name" value="MFS_trans_sf"/>
</dbReference>
<dbReference type="Proteomes" id="UP000027195">
    <property type="component" value="Unassembled WGS sequence"/>
</dbReference>
<sequence>MTSETLPDTLASPTVTSAEDHKNEKHDKNDEKDQEIEERIKDLIAWEDDPAHPRNWSKGKKWATVAVVSLYTFVSPLASSTMAPALSDVAHHFHIGNPTIVALTLSIYLLAYAFGPLVLAPLSEIYGRTIVYHMSILTFLCFNIGCAFAPNTAALIIFRFLAGLSGSSPVVLCASSVSDMFNERERAFAMAVATMGPLIGPVAGPVIGGFLTQAAGYRWIFLLLAILSGASMAIGIPLLHETYAPLLAYRRMLATGDLEKAAAISTMDPNRSSTRVMWISLSRPIMLLTRSLICFSLSLYMALIYGFLYLLFTAFPDLFSETYGWGPGVAGLAYLGPGIGFLIATGSGGILNNKIYIKLSDKNGGVGKPEYRIPLMILGACLSPIGLFWYGWSAHARLHWIMPIIGAGIFGAGMMYTFLPSQLYLVDSFTYAASVIAAAAFIRSLFGFIFPLFGEQLFASLGVGGASSLLAGLAIVVGLPFPIWLWFYGERMRARGKLTK</sequence>
<dbReference type="InParanoid" id="A0A067MID2"/>
<protein>
    <recommendedName>
        <fullName evidence="7">Major facilitator superfamily (MFS) profile domain-containing protein</fullName>
    </recommendedName>
</protein>
<dbReference type="Gene3D" id="1.20.1250.20">
    <property type="entry name" value="MFS general substrate transporter like domains"/>
    <property type="match status" value="1"/>
</dbReference>
<feature type="transmembrane region" description="Helical" evidence="6">
    <location>
        <begin position="219"/>
        <end position="240"/>
    </location>
</feature>
<name>A0A067MID2_BOTB1</name>
<dbReference type="Pfam" id="PF07690">
    <property type="entry name" value="MFS_1"/>
    <property type="match status" value="1"/>
</dbReference>
<dbReference type="FunCoup" id="A0A067MID2">
    <property type="interactions" value="7"/>
</dbReference>
<dbReference type="InterPro" id="IPR020846">
    <property type="entry name" value="MFS_dom"/>
</dbReference>
<dbReference type="AlphaFoldDB" id="A0A067MID2"/>
<dbReference type="GO" id="GO:0022857">
    <property type="term" value="F:transmembrane transporter activity"/>
    <property type="evidence" value="ECO:0007669"/>
    <property type="project" value="InterPro"/>
</dbReference>
<dbReference type="OrthoDB" id="6770063at2759"/>
<feature type="domain" description="Major facilitator superfamily (MFS) profile" evidence="7">
    <location>
        <begin position="64"/>
        <end position="490"/>
    </location>
</feature>
<feature type="transmembrane region" description="Helical" evidence="6">
    <location>
        <begin position="156"/>
        <end position="175"/>
    </location>
</feature>
<feature type="transmembrane region" description="Helical" evidence="6">
    <location>
        <begin position="131"/>
        <end position="150"/>
    </location>
</feature>
<evidence type="ECO:0000256" key="5">
    <source>
        <dbReference type="SAM" id="MobiDB-lite"/>
    </source>
</evidence>
<evidence type="ECO:0000259" key="7">
    <source>
        <dbReference type="PROSITE" id="PS50850"/>
    </source>
</evidence>
<dbReference type="PANTHER" id="PTHR23502:SF60">
    <property type="entry name" value="MAJOR FACILITATOR SUPERFAMILY (MFS) PROFILE DOMAIN-CONTAINING PROTEIN-RELATED"/>
    <property type="match status" value="1"/>
</dbReference>
<dbReference type="EMBL" id="KL198037">
    <property type="protein sequence ID" value="KDQ14475.1"/>
    <property type="molecule type" value="Genomic_DNA"/>
</dbReference>
<feature type="transmembrane region" description="Helical" evidence="6">
    <location>
        <begin position="99"/>
        <end position="119"/>
    </location>
</feature>
<feature type="transmembrane region" description="Helical" evidence="6">
    <location>
        <begin position="465"/>
        <end position="487"/>
    </location>
</feature>
<keyword evidence="3 6" id="KW-1133">Transmembrane helix</keyword>
<keyword evidence="4 6" id="KW-0472">Membrane</keyword>
<evidence type="ECO:0000256" key="2">
    <source>
        <dbReference type="ARBA" id="ARBA00022692"/>
    </source>
</evidence>
<dbReference type="HOGENOM" id="CLU_008455_11_6_1"/>
<feature type="transmembrane region" description="Helical" evidence="6">
    <location>
        <begin position="332"/>
        <end position="352"/>
    </location>
</feature>
<dbReference type="GO" id="GO:0005886">
    <property type="term" value="C:plasma membrane"/>
    <property type="evidence" value="ECO:0007669"/>
    <property type="project" value="TreeGrafter"/>
</dbReference>
<dbReference type="STRING" id="930990.A0A067MID2"/>